<evidence type="ECO:0000313" key="5">
    <source>
        <dbReference type="Proteomes" id="UP000263595"/>
    </source>
</evidence>
<evidence type="ECO:0000313" key="4">
    <source>
        <dbReference type="EMBL" id="SYX89080.1"/>
    </source>
</evidence>
<dbReference type="EMBL" id="UNOZ01000007">
    <property type="protein sequence ID" value="SYX89080.1"/>
    <property type="molecule type" value="Genomic_DNA"/>
</dbReference>
<evidence type="ECO:0000256" key="2">
    <source>
        <dbReference type="SAM" id="Phobius"/>
    </source>
</evidence>
<dbReference type="Proteomes" id="UP000263595">
    <property type="component" value="Unassembled WGS sequence"/>
</dbReference>
<evidence type="ECO:0000256" key="1">
    <source>
        <dbReference type="SAM" id="MobiDB-lite"/>
    </source>
</evidence>
<keyword evidence="2" id="KW-0812">Transmembrane</keyword>
<name>A0A383RPT7_9PSED</name>
<feature type="transmembrane region" description="Helical" evidence="2">
    <location>
        <begin position="36"/>
        <end position="57"/>
    </location>
</feature>
<feature type="chain" id="PRO_5016565882" description="Lipoprotein" evidence="3">
    <location>
        <begin position="21"/>
        <end position="233"/>
    </location>
</feature>
<reference evidence="5" key="1">
    <citation type="submission" date="2018-08" db="EMBL/GenBank/DDBJ databases">
        <authorList>
            <person name="Blom J."/>
        </authorList>
    </citation>
    <scope>NUCLEOTIDE SEQUENCE [LARGE SCALE GENOMIC DNA]</scope>
    <source>
        <strain evidence="5">CCOS 865</strain>
    </source>
</reference>
<keyword evidence="2" id="KW-1133">Transmembrane helix</keyword>
<keyword evidence="5" id="KW-1185">Reference proteome</keyword>
<proteinExistence type="predicted"/>
<evidence type="ECO:0008006" key="6">
    <source>
        <dbReference type="Google" id="ProtNLM"/>
    </source>
</evidence>
<dbReference type="PROSITE" id="PS51257">
    <property type="entry name" value="PROKAR_LIPOPROTEIN"/>
    <property type="match status" value="1"/>
</dbReference>
<feature type="signal peptide" evidence="3">
    <location>
        <begin position="1"/>
        <end position="20"/>
    </location>
</feature>
<gene>
    <name evidence="4" type="ORF">CCOS865_01320</name>
</gene>
<feature type="compositionally biased region" description="Polar residues" evidence="1">
    <location>
        <begin position="95"/>
        <end position="117"/>
    </location>
</feature>
<keyword evidence="3" id="KW-0732">Signal</keyword>
<keyword evidence="2" id="KW-0472">Membrane</keyword>
<sequence>MRKTATIMALLALSGCSTHTGQTGEMIADSAKDGDVIGVGLMTATLPFMLVMDVFTLGNTLDDDDMESLATAVEASADTYSASPAVASEETAVATHQSYAASDTQESASMRSGQSSEPARAGSQDELIASLKAHALPNCVVYRDSRFYNVCDFDIELSFCINSPAPFDKAPLTDAGAAYDCAKDQYGLWTIDAGNAMAGTFTGEGATFGACKRPYSPVRIKGIVGGADHFGCK</sequence>
<dbReference type="OrthoDB" id="9182628at2"/>
<dbReference type="RefSeq" id="WP_119139108.1">
    <property type="nucleotide sequence ID" value="NZ_CBCSFL010000009.1"/>
</dbReference>
<protein>
    <recommendedName>
        <fullName evidence="6">Lipoprotein</fullName>
    </recommendedName>
</protein>
<organism evidence="4 5">
    <name type="scientific">Pseudomonas reidholzensis</name>
    <dbReference type="NCBI Taxonomy" id="1785162"/>
    <lineage>
        <taxon>Bacteria</taxon>
        <taxon>Pseudomonadati</taxon>
        <taxon>Pseudomonadota</taxon>
        <taxon>Gammaproteobacteria</taxon>
        <taxon>Pseudomonadales</taxon>
        <taxon>Pseudomonadaceae</taxon>
        <taxon>Pseudomonas</taxon>
    </lineage>
</organism>
<accession>A0A383RPT7</accession>
<feature type="region of interest" description="Disordered" evidence="1">
    <location>
        <begin position="95"/>
        <end position="123"/>
    </location>
</feature>
<evidence type="ECO:0000256" key="3">
    <source>
        <dbReference type="SAM" id="SignalP"/>
    </source>
</evidence>
<dbReference type="AlphaFoldDB" id="A0A383RPT7"/>